<dbReference type="SMART" id="SM00382">
    <property type="entry name" value="AAA"/>
    <property type="match status" value="2"/>
</dbReference>
<evidence type="ECO:0000256" key="6">
    <source>
        <dbReference type="ARBA" id="ARBA00022741"/>
    </source>
</evidence>
<comment type="subcellular location">
    <subcellularLocation>
        <location evidence="1">Cell membrane</location>
        <topology evidence="1">Peripheral membrane protein</topology>
    </subcellularLocation>
</comment>
<dbReference type="OrthoDB" id="35850at2157"/>
<dbReference type="AlphaFoldDB" id="A0A510DT40"/>
<evidence type="ECO:0000256" key="3">
    <source>
        <dbReference type="ARBA" id="ARBA00022448"/>
    </source>
</evidence>
<name>A0A510DT40_9CREN</name>
<dbReference type="GO" id="GO:0043190">
    <property type="term" value="C:ATP-binding cassette (ABC) transporter complex"/>
    <property type="evidence" value="ECO:0007669"/>
    <property type="project" value="TreeGrafter"/>
</dbReference>
<organism evidence="12 13">
    <name type="scientific">Sulfuracidifex tepidarius</name>
    <dbReference type="NCBI Taxonomy" id="1294262"/>
    <lineage>
        <taxon>Archaea</taxon>
        <taxon>Thermoproteota</taxon>
        <taxon>Thermoprotei</taxon>
        <taxon>Sulfolobales</taxon>
        <taxon>Sulfolobaceae</taxon>
        <taxon>Sulfuracidifex</taxon>
    </lineage>
</organism>
<dbReference type="PANTHER" id="PTHR43553:SF23">
    <property type="entry name" value="ABC TRANSPORTER ATP-BINDING COMPONENT"/>
    <property type="match status" value="1"/>
</dbReference>
<evidence type="ECO:0000256" key="10">
    <source>
        <dbReference type="ARBA" id="ARBA00025157"/>
    </source>
</evidence>
<feature type="domain" description="ABC transporter" evidence="11">
    <location>
        <begin position="3"/>
        <end position="240"/>
    </location>
</feature>
<evidence type="ECO:0000313" key="12">
    <source>
        <dbReference type="EMBL" id="BBG23342.1"/>
    </source>
</evidence>
<dbReference type="GeneID" id="41714458"/>
<dbReference type="PROSITE" id="PS00211">
    <property type="entry name" value="ABC_TRANSPORTER_1"/>
    <property type="match status" value="2"/>
</dbReference>
<gene>
    <name evidence="12" type="ORF">IC006_0626</name>
</gene>
<evidence type="ECO:0000256" key="4">
    <source>
        <dbReference type="ARBA" id="ARBA00022475"/>
    </source>
</evidence>
<dbReference type="CDD" id="cd03225">
    <property type="entry name" value="ABC_cobalt_CbiO_domain1"/>
    <property type="match status" value="2"/>
</dbReference>
<dbReference type="GO" id="GO:0042626">
    <property type="term" value="F:ATPase-coupled transmembrane transporter activity"/>
    <property type="evidence" value="ECO:0007669"/>
    <property type="project" value="TreeGrafter"/>
</dbReference>
<evidence type="ECO:0000313" key="13">
    <source>
        <dbReference type="Proteomes" id="UP000322983"/>
    </source>
</evidence>
<keyword evidence="6" id="KW-0547">Nucleotide-binding</keyword>
<dbReference type="GO" id="GO:0016887">
    <property type="term" value="F:ATP hydrolysis activity"/>
    <property type="evidence" value="ECO:0007669"/>
    <property type="project" value="InterPro"/>
</dbReference>
<dbReference type="RefSeq" id="WP_149528318.1">
    <property type="nucleotide sequence ID" value="NZ_AP018929.1"/>
</dbReference>
<dbReference type="InterPro" id="IPR027417">
    <property type="entry name" value="P-loop_NTPase"/>
</dbReference>
<evidence type="ECO:0000256" key="9">
    <source>
        <dbReference type="ARBA" id="ARBA00023136"/>
    </source>
</evidence>
<evidence type="ECO:0000256" key="7">
    <source>
        <dbReference type="ARBA" id="ARBA00022840"/>
    </source>
</evidence>
<evidence type="ECO:0000256" key="5">
    <source>
        <dbReference type="ARBA" id="ARBA00022737"/>
    </source>
</evidence>
<dbReference type="Gene3D" id="3.40.50.300">
    <property type="entry name" value="P-loop containing nucleotide triphosphate hydrolases"/>
    <property type="match status" value="2"/>
</dbReference>
<accession>A0A510DT40</accession>
<evidence type="ECO:0000256" key="2">
    <source>
        <dbReference type="ARBA" id="ARBA00005417"/>
    </source>
</evidence>
<dbReference type="EMBL" id="AP018929">
    <property type="protein sequence ID" value="BBG23342.1"/>
    <property type="molecule type" value="Genomic_DNA"/>
</dbReference>
<feature type="domain" description="ABC transporter" evidence="11">
    <location>
        <begin position="250"/>
        <end position="474"/>
    </location>
</feature>
<dbReference type="InterPro" id="IPR003593">
    <property type="entry name" value="AAA+_ATPase"/>
</dbReference>
<proteinExistence type="inferred from homology"/>
<keyword evidence="5" id="KW-0677">Repeat</keyword>
<protein>
    <submittedName>
        <fullName evidence="12">Trehalose/maltose import ATP-binding protein MalK</fullName>
    </submittedName>
</protein>
<keyword evidence="3" id="KW-0813">Transport</keyword>
<evidence type="ECO:0000259" key="11">
    <source>
        <dbReference type="PROSITE" id="PS50893"/>
    </source>
</evidence>
<keyword evidence="4" id="KW-1003">Cell membrane</keyword>
<keyword evidence="9" id="KW-0472">Membrane</keyword>
<dbReference type="InterPro" id="IPR015856">
    <property type="entry name" value="ABC_transpr_CbiO/EcfA_su"/>
</dbReference>
<dbReference type="Pfam" id="PF00005">
    <property type="entry name" value="ABC_tran"/>
    <property type="match status" value="2"/>
</dbReference>
<comment type="function">
    <text evidence="10">Probably part of an ABC transporter complex. Responsible for energy coupling to the transport system.</text>
</comment>
<keyword evidence="7 12" id="KW-0067">ATP-binding</keyword>
<dbReference type="InterPro" id="IPR017871">
    <property type="entry name" value="ABC_transporter-like_CS"/>
</dbReference>
<reference evidence="12 13" key="1">
    <citation type="journal article" date="2020" name="Int. J. Syst. Evol. Microbiol.">
        <title>Sulfuracidifex tepidarius gen. nov., sp. nov. and transfer of Sulfolobus metallicus Huber and Stetter 1992 to the genus Sulfuracidifex as Sulfuracidifex metallicus comb. nov.</title>
        <authorList>
            <person name="Itoh T."/>
            <person name="Miura T."/>
            <person name="Sakai H.D."/>
            <person name="Kato S."/>
            <person name="Ohkuma M."/>
            <person name="Takashina T."/>
        </authorList>
    </citation>
    <scope>NUCLEOTIDE SEQUENCE [LARGE SCALE GENOMIC DNA]</scope>
    <source>
        <strain evidence="12 13">IC-006</strain>
    </source>
</reference>
<sequence length="474" mass="53558">MFLEIKDLKVSYPEKSYSLFFDSLNVNEGESVLVTGRSGSGKSTLLNSINGVIPNEIEAEEEGEIKVFGLNVKSSTIQEISTKVGTLLQDPDAQIFNYYVIEELAFGAENLNLPKDEIISRIKEVSELVGISHLLNRETLRLSGGEKQRIVLGSILAMNPKALILDEPTSSIDLKGTKEILSNLRRLKDRVSMIIAEHKINKVIDFVDRIIILDKGKILCDVKKSDIREIDFDELGIEPLEIRSLPERRRFNENILEAYIKVSDGKRLIVDTKIELKKGITALIGNNGSGKSTLLKAIAGILPSNLKFSGYIKVNDREISKLTVEERGEIIAYLPQDVDLMFTKKTVKDEISYPAKLRRKYNEKVINELIRKFNLPEDQDPFLLSVGQKRRVAISSLLATGVKVFLLDEPTTRQDWYNRKMLGEELKSIDASFLVVTHDPLFVYYYADMVYTMDEGKLGLASPEEIIKDYYKGD</sequence>
<dbReference type="PANTHER" id="PTHR43553">
    <property type="entry name" value="HEAVY METAL TRANSPORTER"/>
    <property type="match status" value="1"/>
</dbReference>
<dbReference type="SUPFAM" id="SSF52540">
    <property type="entry name" value="P-loop containing nucleoside triphosphate hydrolases"/>
    <property type="match status" value="2"/>
</dbReference>
<dbReference type="STRING" id="1294262.GCA_001316085_02941"/>
<dbReference type="Proteomes" id="UP000322983">
    <property type="component" value="Chromosome"/>
</dbReference>
<keyword evidence="8" id="KW-1278">Translocase</keyword>
<dbReference type="GO" id="GO:0005524">
    <property type="term" value="F:ATP binding"/>
    <property type="evidence" value="ECO:0007669"/>
    <property type="project" value="UniProtKB-KW"/>
</dbReference>
<keyword evidence="13" id="KW-1185">Reference proteome</keyword>
<dbReference type="KEGG" id="step:IC006_0626"/>
<dbReference type="PROSITE" id="PS50893">
    <property type="entry name" value="ABC_TRANSPORTER_2"/>
    <property type="match status" value="2"/>
</dbReference>
<evidence type="ECO:0000256" key="1">
    <source>
        <dbReference type="ARBA" id="ARBA00004202"/>
    </source>
</evidence>
<dbReference type="InterPro" id="IPR003439">
    <property type="entry name" value="ABC_transporter-like_ATP-bd"/>
</dbReference>
<comment type="similarity">
    <text evidence="2">Belongs to the ABC transporter superfamily.</text>
</comment>
<evidence type="ECO:0000256" key="8">
    <source>
        <dbReference type="ARBA" id="ARBA00022967"/>
    </source>
</evidence>
<dbReference type="InterPro" id="IPR050095">
    <property type="entry name" value="ECF_ABC_transporter_ATP-bd"/>
</dbReference>